<evidence type="ECO:0000313" key="4">
    <source>
        <dbReference type="Proteomes" id="UP000031516"/>
    </source>
</evidence>
<name>A0A0A8LA85_9SACH</name>
<keyword evidence="4" id="KW-1185">Reference proteome</keyword>
<gene>
    <name evidence="3" type="ORF">KLDO_g3389</name>
</gene>
<dbReference type="SUPFAM" id="SSF109993">
    <property type="entry name" value="VPS9 domain"/>
    <property type="match status" value="1"/>
</dbReference>
<dbReference type="PANTHER" id="PTHR23101:SF124">
    <property type="entry name" value="PROTEIN MUK1"/>
    <property type="match status" value="1"/>
</dbReference>
<evidence type="ECO:0000259" key="2">
    <source>
        <dbReference type="PROSITE" id="PS51205"/>
    </source>
</evidence>
<evidence type="ECO:0000313" key="3">
    <source>
        <dbReference type="EMBL" id="CDO95142.1"/>
    </source>
</evidence>
<feature type="domain" description="VPS9" evidence="2">
    <location>
        <begin position="249"/>
        <end position="388"/>
    </location>
</feature>
<organism evidence="3 4">
    <name type="scientific">Kluyveromyces dobzhanskii CBS 2104</name>
    <dbReference type="NCBI Taxonomy" id="1427455"/>
    <lineage>
        <taxon>Eukaryota</taxon>
        <taxon>Fungi</taxon>
        <taxon>Dikarya</taxon>
        <taxon>Ascomycota</taxon>
        <taxon>Saccharomycotina</taxon>
        <taxon>Saccharomycetes</taxon>
        <taxon>Saccharomycetales</taxon>
        <taxon>Saccharomycetaceae</taxon>
        <taxon>Kluyveromyces</taxon>
    </lineage>
</organism>
<protein>
    <submittedName>
        <fullName evidence="3">WGS project CCBQ000000000 data, contig 00006</fullName>
    </submittedName>
</protein>
<dbReference type="InterPro" id="IPR045046">
    <property type="entry name" value="Vps9-like"/>
</dbReference>
<dbReference type="Gene3D" id="1.20.1050.80">
    <property type="entry name" value="VPS9 domain"/>
    <property type="match status" value="1"/>
</dbReference>
<sequence length="510" mass="58447">MFHTPPFSNSSFDTKLSITESYRETSNPTASNNGDSRKQAIALEVVDPPETISQPPELPSEPVGANDDLIPIASIPEELMKLIDLFIDDLKQPKYSRPLTISQLSQIFQRFYERFDRSCQQHLNTSAFPNNSNAMLNAREARNSGLSSIFNRSRSSSFRNNGTKTRTRTNSEQNYQQLLTSDEISQQIKLQESNNTKVDQIMDLCECEIFKKILQVGINVPSHPIKQTKKNCANAWKMTSLFRNNPEFFEFDRLLNIKLNTLKELTSSQLLDLPSFLALELKDEEKLNMVGQLLDKLLNENVSPCDKTNCLILLHDKLLALDHSNADEILPSMIYLLIKNPRKELFLNLQFIKLFRYHRKLKEKELYVTTNYEAAISFIDSITSKDILPYCNNVEELDISHLENISNQVKLPSATEEPFMPDFKRSNSLSDLILVGNVIDSGFRNLMGRIKTYTPPPVPSTSHISLPQVDNTESSELDWRRYKDHKFEDLKIGDMHAIFDIYVSLANKIK</sequence>
<dbReference type="EMBL" id="CCBQ010000043">
    <property type="protein sequence ID" value="CDO95142.1"/>
    <property type="molecule type" value="Genomic_DNA"/>
</dbReference>
<feature type="compositionally biased region" description="Low complexity" evidence="1">
    <location>
        <begin position="152"/>
        <end position="170"/>
    </location>
</feature>
<feature type="region of interest" description="Disordered" evidence="1">
    <location>
        <begin position="1"/>
        <end position="41"/>
    </location>
</feature>
<accession>A0A0A8LA85</accession>
<dbReference type="GO" id="GO:0031267">
    <property type="term" value="F:small GTPase binding"/>
    <property type="evidence" value="ECO:0007669"/>
    <property type="project" value="TreeGrafter"/>
</dbReference>
<dbReference type="InterPro" id="IPR003123">
    <property type="entry name" value="VPS9"/>
</dbReference>
<reference evidence="3 4" key="1">
    <citation type="submission" date="2014-03" db="EMBL/GenBank/DDBJ databases">
        <title>The genome of Kluyveromyces dobzhanskii.</title>
        <authorList>
            <person name="Nystedt B."/>
            <person name="Astrom S."/>
        </authorList>
    </citation>
    <scope>NUCLEOTIDE SEQUENCE [LARGE SCALE GENOMIC DNA]</scope>
    <source>
        <strain evidence="3 4">CBS 2104</strain>
    </source>
</reference>
<dbReference type="Proteomes" id="UP000031516">
    <property type="component" value="Unassembled WGS sequence"/>
</dbReference>
<feature type="region of interest" description="Disordered" evidence="1">
    <location>
        <begin position="152"/>
        <end position="171"/>
    </location>
</feature>
<dbReference type="InterPro" id="IPR037191">
    <property type="entry name" value="VPS9_dom_sf"/>
</dbReference>
<dbReference type="SMART" id="SM00167">
    <property type="entry name" value="VPS9"/>
    <property type="match status" value="1"/>
</dbReference>
<dbReference type="GO" id="GO:0030139">
    <property type="term" value="C:endocytic vesicle"/>
    <property type="evidence" value="ECO:0007669"/>
    <property type="project" value="TreeGrafter"/>
</dbReference>
<dbReference type="PROSITE" id="PS51205">
    <property type="entry name" value="VPS9"/>
    <property type="match status" value="1"/>
</dbReference>
<comment type="caution">
    <text evidence="3">The sequence shown here is derived from an EMBL/GenBank/DDBJ whole genome shotgun (WGS) entry which is preliminary data.</text>
</comment>
<dbReference type="OrthoDB" id="10264848at2759"/>
<feature type="compositionally biased region" description="Polar residues" evidence="1">
    <location>
        <begin position="1"/>
        <end position="34"/>
    </location>
</feature>
<dbReference type="GO" id="GO:0005829">
    <property type="term" value="C:cytosol"/>
    <property type="evidence" value="ECO:0007669"/>
    <property type="project" value="TreeGrafter"/>
</dbReference>
<dbReference type="PANTHER" id="PTHR23101">
    <property type="entry name" value="RAB GDP/GTP EXCHANGE FACTOR"/>
    <property type="match status" value="1"/>
</dbReference>
<dbReference type="AlphaFoldDB" id="A0A0A8LA85"/>
<proteinExistence type="predicted"/>
<dbReference type="GO" id="GO:0016192">
    <property type="term" value="P:vesicle-mediated transport"/>
    <property type="evidence" value="ECO:0007669"/>
    <property type="project" value="InterPro"/>
</dbReference>
<evidence type="ECO:0000256" key="1">
    <source>
        <dbReference type="SAM" id="MobiDB-lite"/>
    </source>
</evidence>
<dbReference type="GO" id="GO:0005085">
    <property type="term" value="F:guanyl-nucleotide exchange factor activity"/>
    <property type="evidence" value="ECO:0007669"/>
    <property type="project" value="InterPro"/>
</dbReference>
<dbReference type="Pfam" id="PF02204">
    <property type="entry name" value="VPS9"/>
    <property type="match status" value="1"/>
</dbReference>